<evidence type="ECO:0000313" key="3">
    <source>
        <dbReference type="EMBL" id="NLR76098.1"/>
    </source>
</evidence>
<dbReference type="RefSeq" id="WP_168877774.1">
    <property type="nucleotide sequence ID" value="NZ_JABAIM010000003.1"/>
</dbReference>
<accession>A0A847SFU2</accession>
<gene>
    <name evidence="3" type="ORF">HF682_13105</name>
</gene>
<evidence type="ECO:0000313" key="4">
    <source>
        <dbReference type="Proteomes" id="UP000587991"/>
    </source>
</evidence>
<comment type="caution">
    <text evidence="3">The sequence shown here is derived from an EMBL/GenBank/DDBJ whole genome shotgun (WGS) entry which is preliminary data.</text>
</comment>
<dbReference type="Gene3D" id="2.50.20.10">
    <property type="entry name" value="Lipoprotein localisation LolA/LolB/LppX"/>
    <property type="match status" value="1"/>
</dbReference>
<sequence>MRFLIVTLLLISQPLYAALPLADELASRFSQRLDKKPVLRATFVQEKQMAAFKKPLISKGRFVFVAGKGALWSLESPIKVSYIMQDDRVIEIDEQGKRLVRTSKEVPAIAQVSKVFRSLLGAQTQSLQDLFMVQANGQIDAWQMQLQPKPGPVAQFMKQVHMTGGRNVERIRIEETSGDATVITFQGVTEAEQLTGDERALLGQP</sequence>
<reference evidence="3 4" key="1">
    <citation type="submission" date="2020-04" db="EMBL/GenBank/DDBJ databases">
        <title>Draft genome of Leeia sp. IMCC25680.</title>
        <authorList>
            <person name="Song J."/>
            <person name="Cho J.-C."/>
        </authorList>
    </citation>
    <scope>NUCLEOTIDE SEQUENCE [LARGE SCALE GENOMIC DNA]</scope>
    <source>
        <strain evidence="3 4">IMCC25680</strain>
    </source>
</reference>
<feature type="signal peptide" evidence="2">
    <location>
        <begin position="1"/>
        <end position="17"/>
    </location>
</feature>
<dbReference type="SUPFAM" id="SSF89392">
    <property type="entry name" value="Prokaryotic lipoproteins and lipoprotein localization factors"/>
    <property type="match status" value="1"/>
</dbReference>
<protein>
    <submittedName>
        <fullName evidence="3">Outer membrane lipoprotein carrier protein LolA</fullName>
    </submittedName>
</protein>
<proteinExistence type="predicted"/>
<dbReference type="CDD" id="cd16325">
    <property type="entry name" value="LolA"/>
    <property type="match status" value="1"/>
</dbReference>
<dbReference type="Proteomes" id="UP000587991">
    <property type="component" value="Unassembled WGS sequence"/>
</dbReference>
<dbReference type="InterPro" id="IPR004564">
    <property type="entry name" value="OM_lipoprot_carrier_LolA-like"/>
</dbReference>
<dbReference type="AlphaFoldDB" id="A0A847SFU2"/>
<keyword evidence="4" id="KW-1185">Reference proteome</keyword>
<feature type="chain" id="PRO_5032955021" evidence="2">
    <location>
        <begin position="18"/>
        <end position="205"/>
    </location>
</feature>
<organism evidence="3 4">
    <name type="scientific">Leeia aquatica</name>
    <dbReference type="NCBI Taxonomy" id="2725557"/>
    <lineage>
        <taxon>Bacteria</taxon>
        <taxon>Pseudomonadati</taxon>
        <taxon>Pseudomonadota</taxon>
        <taxon>Betaproteobacteria</taxon>
        <taxon>Neisseriales</taxon>
        <taxon>Leeiaceae</taxon>
        <taxon>Leeia</taxon>
    </lineage>
</organism>
<evidence type="ECO:0000256" key="2">
    <source>
        <dbReference type="SAM" id="SignalP"/>
    </source>
</evidence>
<dbReference type="Pfam" id="PF19574">
    <property type="entry name" value="LolA_3"/>
    <property type="match status" value="1"/>
</dbReference>
<name>A0A847SFU2_9NEIS</name>
<evidence type="ECO:0000256" key="1">
    <source>
        <dbReference type="ARBA" id="ARBA00022729"/>
    </source>
</evidence>
<keyword evidence="3" id="KW-0449">Lipoprotein</keyword>
<keyword evidence="1 2" id="KW-0732">Signal</keyword>
<dbReference type="InterPro" id="IPR029046">
    <property type="entry name" value="LolA/LolB/LppX"/>
</dbReference>
<dbReference type="EMBL" id="JABAIM010000003">
    <property type="protein sequence ID" value="NLR76098.1"/>
    <property type="molecule type" value="Genomic_DNA"/>
</dbReference>